<evidence type="ECO:0000313" key="2">
    <source>
        <dbReference type="Proteomes" id="UP000225889"/>
    </source>
</evidence>
<dbReference type="RefSeq" id="WP_099391212.1">
    <property type="nucleotide sequence ID" value="NZ_PDYF01000007.1"/>
</dbReference>
<dbReference type="AlphaFoldDB" id="A0A2G3DYN8"/>
<gene>
    <name evidence="1" type="ORF">CSX01_01810</name>
</gene>
<comment type="caution">
    <text evidence="1">The sequence shown here is derived from an EMBL/GenBank/DDBJ whole genome shotgun (WGS) entry which is preliminary data.</text>
</comment>
<reference evidence="1 2" key="1">
    <citation type="submission" date="2017-10" db="EMBL/GenBank/DDBJ databases">
        <title>Resolving the taxonomy of Roseburia spp., Eubacterium rectale and Agathobacter spp. through phylogenomic analysis.</title>
        <authorList>
            <person name="Sheridan P.O."/>
            <person name="Walker A.W."/>
            <person name="Duncan S.H."/>
            <person name="Scott K.P."/>
            <person name="Toole P.W.O."/>
            <person name="Luis P."/>
            <person name="Flint H.J."/>
        </authorList>
    </citation>
    <scope>NUCLEOTIDE SEQUENCE [LARGE SCALE GENOMIC DNA]</scope>
    <source>
        <strain evidence="1 2">JK626</strain>
    </source>
</reference>
<organism evidence="1 2">
    <name type="scientific">Pseudobutyrivibrio ruminis</name>
    <dbReference type="NCBI Taxonomy" id="46206"/>
    <lineage>
        <taxon>Bacteria</taxon>
        <taxon>Bacillati</taxon>
        <taxon>Bacillota</taxon>
        <taxon>Clostridia</taxon>
        <taxon>Lachnospirales</taxon>
        <taxon>Lachnospiraceae</taxon>
        <taxon>Pseudobutyrivibrio</taxon>
    </lineage>
</organism>
<protein>
    <submittedName>
        <fullName evidence="1">Uncharacterized protein</fullName>
    </submittedName>
</protein>
<accession>A0A2G3DYN8</accession>
<evidence type="ECO:0000313" key="1">
    <source>
        <dbReference type="EMBL" id="PHU35993.1"/>
    </source>
</evidence>
<proteinExistence type="predicted"/>
<name>A0A2G3DYN8_9FIRM</name>
<sequence length="87" mass="9457">MGLFGDKDAKQQAKLEKVMQKYHLEDVSPALAPQIQDIAADLAGNSLIAAGELFQGNAVESTKLDYLAAITKQNFIIIKLLDQIANK</sequence>
<dbReference type="Proteomes" id="UP000225889">
    <property type="component" value="Unassembled WGS sequence"/>
</dbReference>
<reference evidence="1 2" key="2">
    <citation type="submission" date="2017-10" db="EMBL/GenBank/DDBJ databases">
        <authorList>
            <person name="Banno H."/>
            <person name="Chua N.-H."/>
        </authorList>
    </citation>
    <scope>NUCLEOTIDE SEQUENCE [LARGE SCALE GENOMIC DNA]</scope>
    <source>
        <strain evidence="1 2">JK626</strain>
    </source>
</reference>
<dbReference type="EMBL" id="PDYF01000007">
    <property type="protein sequence ID" value="PHU35993.1"/>
    <property type="molecule type" value="Genomic_DNA"/>
</dbReference>